<dbReference type="AlphaFoldDB" id="A0A9P5S942"/>
<feature type="signal peptide" evidence="2">
    <location>
        <begin position="1"/>
        <end position="21"/>
    </location>
</feature>
<sequence>MHASSLLLATILLTLLSCAKAAPASIPTPDTPDNGVDNTNTAQQPASALPSDLALNVEAAFDSVTDIFQSLDNGISSPESDQIDWTCKLTEQHPNPIIMLHGLISPAFKSWRVMAKRLSEAGYCVYKLKYGMIPGIETMGGLSDIRESAKELDAFITKVLSSSPSAQKVDLIGHSEGTVVARYYLKFLDRQGQPQTQQQQKKKALQKREGRVRSLVSIAPVGKGTSVQGLLSMTEVLGVFDFVAEAVQQYCAACVQLLEGSELMQALYGDDGLQGEVPGVRYLNIVTSHDDMVTPFTNGVMTIPEAPESTKAVKMEVEASRLQNLVIENHCDVNPDYSNHFGIFQSPFAFHATNAFLSSDSGALDATIPCTLKL</sequence>
<feature type="compositionally biased region" description="Polar residues" evidence="1">
    <location>
        <begin position="36"/>
        <end position="46"/>
    </location>
</feature>
<evidence type="ECO:0000313" key="3">
    <source>
        <dbReference type="EMBL" id="KAF9156355.1"/>
    </source>
</evidence>
<reference evidence="3" key="1">
    <citation type="journal article" date="2020" name="Fungal Divers.">
        <title>Resolving the Mortierellaceae phylogeny through synthesis of multi-gene phylogenetics and phylogenomics.</title>
        <authorList>
            <person name="Vandepol N."/>
            <person name="Liber J."/>
            <person name="Desiro A."/>
            <person name="Na H."/>
            <person name="Kennedy M."/>
            <person name="Barry K."/>
            <person name="Grigoriev I.V."/>
            <person name="Miller A.N."/>
            <person name="O'Donnell K."/>
            <person name="Stajich J.E."/>
            <person name="Bonito G."/>
        </authorList>
    </citation>
    <scope>NUCLEOTIDE SEQUENCE</scope>
    <source>
        <strain evidence="3">NRRL 6426</strain>
    </source>
</reference>
<protein>
    <submittedName>
        <fullName evidence="3">Uncharacterized protein</fullName>
    </submittedName>
</protein>
<feature type="region of interest" description="Disordered" evidence="1">
    <location>
        <begin position="26"/>
        <end position="47"/>
    </location>
</feature>
<dbReference type="GO" id="GO:0016042">
    <property type="term" value="P:lipid catabolic process"/>
    <property type="evidence" value="ECO:0007669"/>
    <property type="project" value="InterPro"/>
</dbReference>
<keyword evidence="4" id="KW-1185">Reference proteome</keyword>
<dbReference type="Pfam" id="PF01674">
    <property type="entry name" value="Lipase_2"/>
    <property type="match status" value="1"/>
</dbReference>
<proteinExistence type="predicted"/>
<dbReference type="SUPFAM" id="SSF53474">
    <property type="entry name" value="alpha/beta-Hydrolases"/>
    <property type="match status" value="1"/>
</dbReference>
<dbReference type="EMBL" id="JAAAUQ010000027">
    <property type="protein sequence ID" value="KAF9156355.1"/>
    <property type="molecule type" value="Genomic_DNA"/>
</dbReference>
<comment type="caution">
    <text evidence="3">The sequence shown here is derived from an EMBL/GenBank/DDBJ whole genome shotgun (WGS) entry which is preliminary data.</text>
</comment>
<dbReference type="OrthoDB" id="9974421at2759"/>
<evidence type="ECO:0000256" key="2">
    <source>
        <dbReference type="SAM" id="SignalP"/>
    </source>
</evidence>
<evidence type="ECO:0000313" key="4">
    <source>
        <dbReference type="Proteomes" id="UP000748756"/>
    </source>
</evidence>
<feature type="chain" id="PRO_5040448478" evidence="2">
    <location>
        <begin position="22"/>
        <end position="374"/>
    </location>
</feature>
<dbReference type="PANTHER" id="PTHR32015:SF1">
    <property type="entry name" value="LIPASE"/>
    <property type="match status" value="1"/>
</dbReference>
<evidence type="ECO:0000256" key="1">
    <source>
        <dbReference type="SAM" id="MobiDB-lite"/>
    </source>
</evidence>
<keyword evidence="2" id="KW-0732">Signal</keyword>
<organism evidence="3 4">
    <name type="scientific">Linnemannia schmuckeri</name>
    <dbReference type="NCBI Taxonomy" id="64567"/>
    <lineage>
        <taxon>Eukaryota</taxon>
        <taxon>Fungi</taxon>
        <taxon>Fungi incertae sedis</taxon>
        <taxon>Mucoromycota</taxon>
        <taxon>Mortierellomycotina</taxon>
        <taxon>Mortierellomycetes</taxon>
        <taxon>Mortierellales</taxon>
        <taxon>Mortierellaceae</taxon>
        <taxon>Linnemannia</taxon>
    </lineage>
</organism>
<dbReference type="InterPro" id="IPR002918">
    <property type="entry name" value="Lipase_EstA/Esterase_EstB"/>
</dbReference>
<accession>A0A9P5S942</accession>
<dbReference type="PANTHER" id="PTHR32015">
    <property type="entry name" value="FASTING INDUCED LIPASE"/>
    <property type="match status" value="1"/>
</dbReference>
<dbReference type="InterPro" id="IPR029058">
    <property type="entry name" value="AB_hydrolase_fold"/>
</dbReference>
<gene>
    <name evidence="3" type="ORF">BG015_005799</name>
</gene>
<dbReference type="Gene3D" id="3.40.50.1820">
    <property type="entry name" value="alpha/beta hydrolase"/>
    <property type="match status" value="1"/>
</dbReference>
<dbReference type="GO" id="GO:0016298">
    <property type="term" value="F:lipase activity"/>
    <property type="evidence" value="ECO:0007669"/>
    <property type="project" value="TreeGrafter"/>
</dbReference>
<dbReference type="Proteomes" id="UP000748756">
    <property type="component" value="Unassembled WGS sequence"/>
</dbReference>
<name>A0A9P5S942_9FUNG</name>